<dbReference type="Pfam" id="PF04644">
    <property type="entry name" value="Motilin_ghrelin"/>
    <property type="match status" value="1"/>
</dbReference>
<feature type="region of interest" description="Disordered" evidence="11">
    <location>
        <begin position="134"/>
        <end position="189"/>
    </location>
</feature>
<evidence type="ECO:0000256" key="12">
    <source>
        <dbReference type="SAM" id="SignalP"/>
    </source>
</evidence>
<keyword evidence="7 10" id="KW-0449">Lipoprotein</keyword>
<accession>A0A8J6DPA2</accession>
<dbReference type="InterPro" id="IPR006738">
    <property type="entry name" value="Motilin_ghrelin"/>
</dbReference>
<evidence type="ECO:0000256" key="8">
    <source>
        <dbReference type="ARBA" id="ARBA00024845"/>
    </source>
</evidence>
<keyword evidence="5 10" id="KW-0732">Signal</keyword>
<dbReference type="GO" id="GO:0031768">
    <property type="term" value="F:ghrelin receptor binding"/>
    <property type="evidence" value="ECO:0007669"/>
    <property type="project" value="UniProtKB-UniRule"/>
</dbReference>
<evidence type="ECO:0000313" key="16">
    <source>
        <dbReference type="Proteomes" id="UP000700334"/>
    </source>
</evidence>
<feature type="chain" id="PRO_5035256866" description="Appetite-regulating hormone" evidence="12">
    <location>
        <begin position="24"/>
        <end position="390"/>
    </location>
</feature>
<dbReference type="PRINTS" id="PR01624">
    <property type="entry name" value="GHRELIN"/>
</dbReference>
<dbReference type="InterPro" id="IPR005441">
    <property type="entry name" value="Preproghrelin"/>
</dbReference>
<dbReference type="OrthoDB" id="9896247at2759"/>
<evidence type="ECO:0000256" key="6">
    <source>
        <dbReference type="ARBA" id="ARBA00022815"/>
    </source>
</evidence>
<dbReference type="GO" id="GO:0032095">
    <property type="term" value="P:regulation of response to food"/>
    <property type="evidence" value="ECO:0007669"/>
    <property type="project" value="UniProtKB-UniRule"/>
</dbReference>
<dbReference type="Proteomes" id="UP000700334">
    <property type="component" value="Unassembled WGS sequence"/>
</dbReference>
<keyword evidence="6" id="KW-0027">Amidation</keyword>
<comment type="subcellular location">
    <subcellularLocation>
        <location evidence="1 10">Secreted</location>
    </subcellularLocation>
</comment>
<dbReference type="Pfam" id="PF04643">
    <property type="entry name" value="Motilin_assoc"/>
    <property type="match status" value="1"/>
</dbReference>
<keyword evidence="3 10" id="KW-0964">Secreted</keyword>
<dbReference type="PANTHER" id="PTHR14122">
    <property type="entry name" value="GHRELIN PRECURSOR"/>
    <property type="match status" value="1"/>
</dbReference>
<reference evidence="15" key="1">
    <citation type="journal article" date="2021" name="Evol. Appl.">
        <title>The genome of the Pyrenean desman and the effects of bottlenecks and inbreeding on the genomic landscape of an endangered species.</title>
        <authorList>
            <person name="Escoda L."/>
            <person name="Castresana J."/>
        </authorList>
    </citation>
    <scope>NUCLEOTIDE SEQUENCE</scope>
    <source>
        <strain evidence="15">IBE-C5619</strain>
    </source>
</reference>
<evidence type="ECO:0000256" key="3">
    <source>
        <dbReference type="ARBA" id="ARBA00022525"/>
    </source>
</evidence>
<organism evidence="15 16">
    <name type="scientific">Galemys pyrenaicus</name>
    <name type="common">Iberian desman</name>
    <name type="synonym">Pyrenean desman</name>
    <dbReference type="NCBI Taxonomy" id="202257"/>
    <lineage>
        <taxon>Eukaryota</taxon>
        <taxon>Metazoa</taxon>
        <taxon>Chordata</taxon>
        <taxon>Craniata</taxon>
        <taxon>Vertebrata</taxon>
        <taxon>Euteleostomi</taxon>
        <taxon>Mammalia</taxon>
        <taxon>Eutheria</taxon>
        <taxon>Laurasiatheria</taxon>
        <taxon>Eulipotyphla</taxon>
        <taxon>Talpidae</taxon>
        <taxon>Galemys</taxon>
    </lineage>
</organism>
<comment type="similarity">
    <text evidence="2 10">Belongs to the motilin family.</text>
</comment>
<dbReference type="EMBL" id="JAGFMF010011663">
    <property type="protein sequence ID" value="KAG8516907.1"/>
    <property type="molecule type" value="Genomic_DNA"/>
</dbReference>
<comment type="PTM">
    <text evidence="10">O-octanoylation is essential for ghrelin activity.</text>
</comment>
<comment type="function">
    <text evidence="8 10">Obestatin may be the ligand for GPR39. May have an appetite-reducing effect resulting in decreased food intake. May reduce gastric emptying activity and jejunal motility.</text>
</comment>
<gene>
    <name evidence="15" type="ORF">J0S82_013462</name>
</gene>
<evidence type="ECO:0000256" key="10">
    <source>
        <dbReference type="RuleBase" id="RU368086"/>
    </source>
</evidence>
<evidence type="ECO:0000256" key="2">
    <source>
        <dbReference type="ARBA" id="ARBA00006473"/>
    </source>
</evidence>
<name>A0A8J6DPA2_GALPY</name>
<dbReference type="GO" id="GO:0060124">
    <property type="term" value="P:positive regulation of growth hormone secretion"/>
    <property type="evidence" value="ECO:0007669"/>
    <property type="project" value="TreeGrafter"/>
</dbReference>
<keyword evidence="4 10" id="KW-0372">Hormone</keyword>
<dbReference type="PANTHER" id="PTHR14122:SF1">
    <property type="entry name" value="APPETITE-REGULATING HORMONE"/>
    <property type="match status" value="1"/>
</dbReference>
<evidence type="ECO:0000313" key="15">
    <source>
        <dbReference type="EMBL" id="KAG8516907.1"/>
    </source>
</evidence>
<evidence type="ECO:0000259" key="14">
    <source>
        <dbReference type="Pfam" id="PF04644"/>
    </source>
</evidence>
<evidence type="ECO:0000256" key="11">
    <source>
        <dbReference type="SAM" id="MobiDB-lite"/>
    </source>
</evidence>
<feature type="domain" description="Motilin/ghrelin" evidence="14">
    <location>
        <begin position="24"/>
        <end position="50"/>
    </location>
</feature>
<dbReference type="GO" id="GO:0001696">
    <property type="term" value="P:gastric acid secretion"/>
    <property type="evidence" value="ECO:0007669"/>
    <property type="project" value="TreeGrafter"/>
</dbReference>
<evidence type="ECO:0000256" key="5">
    <source>
        <dbReference type="ARBA" id="ARBA00022729"/>
    </source>
</evidence>
<proteinExistence type="inferred from homology"/>
<feature type="region of interest" description="Disordered" evidence="11">
    <location>
        <begin position="332"/>
        <end position="390"/>
    </location>
</feature>
<feature type="signal peptide" evidence="12">
    <location>
        <begin position="1"/>
        <end position="23"/>
    </location>
</feature>
<sequence length="390" mass="41497">MRSPATLCCLLLLGVLCVDRACGGSSFLSPEHQKVQRKESKKPPAKLQPRALEGWLSLADSRAEGTEEELEVRVGACGLRALGAGDQVPRQAGLTPRGPSQFTVPFDVGLKLSGAQHQHSQAPGKSLQDALWEEAHGRHSPPPPAAGGAGTADSARILPTPQSTCRGPAPHPDSPSVTPCEEAGWGGSGLKTLQSAATASLELKPWEQLSRDGGGLELSHTQPCLQEGRQHQGQAVEPSLVRLQVARPDLRPLALGLPTGLNKPVHSIDGVQRFISRRGWGRGYRGVPERAASRGCPEPGPALALRPGRRAVDSRRGPTHRGRRMWHLLSSAGPLPRRAGSAGNRPSAVRPTHLQPQAFHGERPGLRTQRAWAQAMDPTGAPEARQSPHT</sequence>
<evidence type="ECO:0000259" key="13">
    <source>
        <dbReference type="Pfam" id="PF04643"/>
    </source>
</evidence>
<feature type="domain" description="Motilin/ghrelin-associated peptide" evidence="13">
    <location>
        <begin position="101"/>
        <end position="136"/>
    </location>
</feature>
<dbReference type="GO" id="GO:0005615">
    <property type="term" value="C:extracellular space"/>
    <property type="evidence" value="ECO:0007669"/>
    <property type="project" value="UniProtKB-UniRule"/>
</dbReference>
<dbReference type="GO" id="GO:0050728">
    <property type="term" value="P:negative regulation of inflammatory response"/>
    <property type="evidence" value="ECO:0007669"/>
    <property type="project" value="TreeGrafter"/>
</dbReference>
<comment type="caution">
    <text evidence="15">The sequence shown here is derived from an EMBL/GenBank/DDBJ whole genome shotgun (WGS) entry which is preliminary data.</text>
</comment>
<dbReference type="InterPro" id="IPR006737">
    <property type="entry name" value="Motilin_assoc"/>
</dbReference>
<comment type="function">
    <text evidence="9 10">Ghrelin is the ligand for growth hormone secretagogue receptor type 1 (GHSR). Induces the release of growth hormone from the pituitary. Has an appetite-stimulating effect, induces adiposity and stimulates gastric acid secretion. Involved in growth regulation.</text>
</comment>
<dbReference type="AlphaFoldDB" id="A0A8J6DPA2"/>
<evidence type="ECO:0000256" key="7">
    <source>
        <dbReference type="ARBA" id="ARBA00023288"/>
    </source>
</evidence>
<protein>
    <recommendedName>
        <fullName evidence="10">Appetite-regulating hormone</fullName>
    </recommendedName>
    <alternativeName>
        <fullName evidence="10">Growth hormone secretagogue</fullName>
    </alternativeName>
    <alternativeName>
        <fullName evidence="10">Growth hormone-releasing peptide</fullName>
    </alternativeName>
    <alternativeName>
        <fullName evidence="10">Motilin-related peptide</fullName>
    </alternativeName>
    <component>
        <recommendedName>
            <fullName evidence="10">Ghrelin</fullName>
        </recommendedName>
    </component>
    <component>
        <recommendedName>
            <fullName evidence="10">Obestatin</fullName>
        </recommendedName>
    </component>
</protein>
<evidence type="ECO:0000256" key="4">
    <source>
        <dbReference type="ARBA" id="ARBA00022702"/>
    </source>
</evidence>
<evidence type="ECO:0000256" key="9">
    <source>
        <dbReference type="ARBA" id="ARBA00025531"/>
    </source>
</evidence>
<dbReference type="GO" id="GO:0032024">
    <property type="term" value="P:positive regulation of insulin secretion"/>
    <property type="evidence" value="ECO:0007669"/>
    <property type="project" value="UniProtKB-UniRule"/>
</dbReference>
<evidence type="ECO:0000256" key="1">
    <source>
        <dbReference type="ARBA" id="ARBA00004613"/>
    </source>
</evidence>
<keyword evidence="16" id="KW-1185">Reference proteome</keyword>
<dbReference type="GO" id="GO:0016608">
    <property type="term" value="F:growth hormone-releasing hormone activity"/>
    <property type="evidence" value="ECO:0007669"/>
    <property type="project" value="UniProtKB-UniRule"/>
</dbReference>